<dbReference type="EMBL" id="JBEUSY010000017">
    <property type="protein sequence ID" value="KAL1246288.1"/>
    <property type="molecule type" value="Genomic_DNA"/>
</dbReference>
<sequence>MLLLRELRIGIWVKNSIQRLTQTDHSAGCATQQGLNVLKKQQMKRHAPQESDFCPSRLTVVEEQVSGMPEVRAMVLRHPCV</sequence>
<evidence type="ECO:0000313" key="2">
    <source>
        <dbReference type="Proteomes" id="UP001558632"/>
    </source>
</evidence>
<dbReference type="GO" id="GO:0032259">
    <property type="term" value="P:methylation"/>
    <property type="evidence" value="ECO:0007669"/>
    <property type="project" value="UniProtKB-KW"/>
</dbReference>
<reference evidence="1 2" key="1">
    <citation type="submission" date="2024-07" db="EMBL/GenBank/DDBJ databases">
        <title>Enhanced genomic and transcriptomic resources for Trichinella pseudospiralis and T. spiralis underpin the discovery of pronounced molecular differences between stages and species.</title>
        <authorList>
            <person name="Pasi K.K."/>
            <person name="La Rosa G."/>
            <person name="Gomez-Morales M.A."/>
            <person name="Tosini F."/>
            <person name="Sumanam S."/>
            <person name="Young N.D."/>
            <person name="Chang B.C."/>
            <person name="Robin G.B."/>
        </authorList>
    </citation>
    <scope>NUCLEOTIDE SEQUENCE [LARGE SCALE GENOMIC DNA]</scope>
    <source>
        <strain evidence="1">ISS534</strain>
    </source>
</reference>
<keyword evidence="1" id="KW-0489">Methyltransferase</keyword>
<proteinExistence type="predicted"/>
<name>A0ABR3L410_TRISP</name>
<keyword evidence="1" id="KW-0808">Transferase</keyword>
<comment type="caution">
    <text evidence="1">The sequence shown here is derived from an EMBL/GenBank/DDBJ whole genome shotgun (WGS) entry which is preliminary data.</text>
</comment>
<accession>A0ABR3L410</accession>
<gene>
    <name evidence="1" type="ORF">TSPI_01623</name>
</gene>
<keyword evidence="2" id="KW-1185">Reference proteome</keyword>
<evidence type="ECO:0000313" key="1">
    <source>
        <dbReference type="EMBL" id="KAL1246288.1"/>
    </source>
</evidence>
<organism evidence="1 2">
    <name type="scientific">Trichinella spiralis</name>
    <name type="common">Trichina worm</name>
    <dbReference type="NCBI Taxonomy" id="6334"/>
    <lineage>
        <taxon>Eukaryota</taxon>
        <taxon>Metazoa</taxon>
        <taxon>Ecdysozoa</taxon>
        <taxon>Nematoda</taxon>
        <taxon>Enoplea</taxon>
        <taxon>Dorylaimia</taxon>
        <taxon>Trichinellida</taxon>
        <taxon>Trichinellidae</taxon>
        <taxon>Trichinella</taxon>
    </lineage>
</organism>
<protein>
    <submittedName>
        <fullName evidence="1">Ribosomal RNA small subunit methyltransferase</fullName>
    </submittedName>
</protein>
<dbReference type="GO" id="GO:0008168">
    <property type="term" value="F:methyltransferase activity"/>
    <property type="evidence" value="ECO:0007669"/>
    <property type="project" value="UniProtKB-KW"/>
</dbReference>
<dbReference type="Proteomes" id="UP001558632">
    <property type="component" value="Unassembled WGS sequence"/>
</dbReference>